<evidence type="ECO:0000256" key="4">
    <source>
        <dbReference type="ARBA" id="ARBA00022833"/>
    </source>
</evidence>
<dbReference type="EMBL" id="JAROKS010000555">
    <property type="protein sequence ID" value="KAK1784104.1"/>
    <property type="molecule type" value="Genomic_DNA"/>
</dbReference>
<dbReference type="PANTHER" id="PTHR46481:SF10">
    <property type="entry name" value="ZINC FINGER BED DOMAIN-CONTAINING PROTEIN 39"/>
    <property type="match status" value="1"/>
</dbReference>
<dbReference type="PANTHER" id="PTHR46481">
    <property type="entry name" value="ZINC FINGER BED DOMAIN-CONTAINING PROTEIN 4"/>
    <property type="match status" value="1"/>
</dbReference>
<dbReference type="InterPro" id="IPR052035">
    <property type="entry name" value="ZnF_BED_domain_contain"/>
</dbReference>
<organism evidence="6 7">
    <name type="scientific">Electrophorus voltai</name>
    <dbReference type="NCBI Taxonomy" id="2609070"/>
    <lineage>
        <taxon>Eukaryota</taxon>
        <taxon>Metazoa</taxon>
        <taxon>Chordata</taxon>
        <taxon>Craniata</taxon>
        <taxon>Vertebrata</taxon>
        <taxon>Euteleostomi</taxon>
        <taxon>Actinopterygii</taxon>
        <taxon>Neopterygii</taxon>
        <taxon>Teleostei</taxon>
        <taxon>Ostariophysi</taxon>
        <taxon>Gymnotiformes</taxon>
        <taxon>Gymnotoidei</taxon>
        <taxon>Gymnotidae</taxon>
        <taxon>Electrophorus</taxon>
    </lineage>
</organism>
<proteinExistence type="predicted"/>
<dbReference type="Gene3D" id="1.10.10.1070">
    <property type="entry name" value="Zinc finger, BED domain-containing"/>
    <property type="match status" value="1"/>
</dbReference>
<dbReference type="Proteomes" id="UP001239994">
    <property type="component" value="Unassembled WGS sequence"/>
</dbReference>
<evidence type="ECO:0000313" key="6">
    <source>
        <dbReference type="EMBL" id="KAK1784104.1"/>
    </source>
</evidence>
<dbReference type="SUPFAM" id="SSF140996">
    <property type="entry name" value="Hermes dimerisation domain"/>
    <property type="match status" value="1"/>
</dbReference>
<keyword evidence="2" id="KW-0479">Metal-binding</keyword>
<keyword evidence="7" id="KW-1185">Reference proteome</keyword>
<dbReference type="InterPro" id="IPR012337">
    <property type="entry name" value="RNaseH-like_sf"/>
</dbReference>
<accession>A0AAD8YQP9</accession>
<reference evidence="6" key="1">
    <citation type="submission" date="2023-03" db="EMBL/GenBank/DDBJ databases">
        <title>Electrophorus voltai genome.</title>
        <authorList>
            <person name="Bian C."/>
        </authorList>
    </citation>
    <scope>NUCLEOTIDE SEQUENCE</scope>
    <source>
        <strain evidence="6">CB-2022</strain>
        <tissue evidence="6">Muscle</tissue>
    </source>
</reference>
<gene>
    <name evidence="6" type="ORF">P4O66_021171</name>
</gene>
<protein>
    <submittedName>
        <fullName evidence="6">Uncharacterized protein</fullName>
    </submittedName>
</protein>
<comment type="subcellular location">
    <subcellularLocation>
        <location evidence="1">Nucleus</location>
    </subcellularLocation>
</comment>
<sequence length="149" mass="16842">MSYCISTQVFYPAVTRKEDLDESLVSMIVRDTQPFSLVEDKSFRDLVAKLDSTYILPTRKTVKAMVEAKCQQEKEKAKAEVQKVLAMSLTADMWTSLNVDAFLAVTCHFIDDNTFLKSTLLGVVKFLQAHTAENLACVKSSFMEEWGIK</sequence>
<evidence type="ECO:0000256" key="1">
    <source>
        <dbReference type="ARBA" id="ARBA00004123"/>
    </source>
</evidence>
<evidence type="ECO:0000313" key="7">
    <source>
        <dbReference type="Proteomes" id="UP001239994"/>
    </source>
</evidence>
<dbReference type="SUPFAM" id="SSF53098">
    <property type="entry name" value="Ribonuclease H-like"/>
    <property type="match status" value="1"/>
</dbReference>
<comment type="caution">
    <text evidence="6">The sequence shown here is derived from an EMBL/GenBank/DDBJ whole genome shotgun (WGS) entry which is preliminary data.</text>
</comment>
<evidence type="ECO:0000256" key="5">
    <source>
        <dbReference type="ARBA" id="ARBA00023242"/>
    </source>
</evidence>
<dbReference type="GO" id="GO:0008270">
    <property type="term" value="F:zinc ion binding"/>
    <property type="evidence" value="ECO:0007669"/>
    <property type="project" value="UniProtKB-KW"/>
</dbReference>
<keyword evidence="5" id="KW-0539">Nucleus</keyword>
<name>A0AAD8YQP9_9TELE</name>
<evidence type="ECO:0000256" key="3">
    <source>
        <dbReference type="ARBA" id="ARBA00022771"/>
    </source>
</evidence>
<dbReference type="GO" id="GO:0005634">
    <property type="term" value="C:nucleus"/>
    <property type="evidence" value="ECO:0007669"/>
    <property type="project" value="UniProtKB-SubCell"/>
</dbReference>
<keyword evidence="3" id="KW-0863">Zinc-finger</keyword>
<keyword evidence="4" id="KW-0862">Zinc</keyword>
<dbReference type="AlphaFoldDB" id="A0AAD8YQP9"/>
<evidence type="ECO:0000256" key="2">
    <source>
        <dbReference type="ARBA" id="ARBA00022723"/>
    </source>
</evidence>